<dbReference type="PANTHER" id="PTHR31727">
    <property type="entry name" value="OLEOYL-ACYL CARRIER PROTEIN THIOESTERASE 1, CHLOROPLASTIC"/>
    <property type="match status" value="1"/>
</dbReference>
<dbReference type="GO" id="GO:0016297">
    <property type="term" value="F:fatty acyl-[ACP] hydrolase activity"/>
    <property type="evidence" value="ECO:0007669"/>
    <property type="project" value="InterPro"/>
</dbReference>
<dbReference type="InterPro" id="IPR029069">
    <property type="entry name" value="HotDog_dom_sf"/>
</dbReference>
<evidence type="ECO:0000313" key="11">
    <source>
        <dbReference type="Proteomes" id="UP000190102"/>
    </source>
</evidence>
<evidence type="ECO:0000313" key="10">
    <source>
        <dbReference type="EMBL" id="SJZ80165.1"/>
    </source>
</evidence>
<dbReference type="InterPro" id="IPR045023">
    <property type="entry name" value="FATA/B"/>
</dbReference>
<dbReference type="Pfam" id="PF01643">
    <property type="entry name" value="Acyl-ACP_TE"/>
    <property type="match status" value="1"/>
</dbReference>
<dbReference type="RefSeq" id="WP_078789981.1">
    <property type="nucleotide sequence ID" value="NZ_FUWR01000007.1"/>
</dbReference>
<accession>A0A1T4NM32</accession>
<keyword evidence="11" id="KW-1185">Reference proteome</keyword>
<dbReference type="Gene3D" id="3.10.129.10">
    <property type="entry name" value="Hotdog Thioesterase"/>
    <property type="match status" value="1"/>
</dbReference>
<keyword evidence="6" id="KW-0443">Lipid metabolism</keyword>
<dbReference type="SUPFAM" id="SSF54637">
    <property type="entry name" value="Thioesterase/thiol ester dehydrase-isomerase"/>
    <property type="match status" value="2"/>
</dbReference>
<dbReference type="PANTHER" id="PTHR31727:SF6">
    <property type="entry name" value="OLEOYL-ACYL CARRIER PROTEIN THIOESTERASE 1, CHLOROPLASTIC"/>
    <property type="match status" value="1"/>
</dbReference>
<proteinExistence type="inferred from homology"/>
<feature type="domain" description="Acyl-ACP thioesterase N-terminal hotdog" evidence="8">
    <location>
        <begin position="6"/>
        <end position="126"/>
    </location>
</feature>
<dbReference type="CDD" id="cd00586">
    <property type="entry name" value="4HBT"/>
    <property type="match status" value="1"/>
</dbReference>
<protein>
    <submittedName>
        <fullName evidence="10">Acyl-ACP thioesterase</fullName>
    </submittedName>
</protein>
<evidence type="ECO:0000256" key="2">
    <source>
        <dbReference type="ARBA" id="ARBA00022516"/>
    </source>
</evidence>
<feature type="domain" description="Acyl-ACP thioesterase-like C-terminal" evidence="9">
    <location>
        <begin position="155"/>
        <end position="245"/>
    </location>
</feature>
<dbReference type="InterPro" id="IPR049427">
    <property type="entry name" value="Acyl-ACP_TE_C"/>
</dbReference>
<evidence type="ECO:0000256" key="4">
    <source>
        <dbReference type="ARBA" id="ARBA00022832"/>
    </source>
</evidence>
<dbReference type="OrthoDB" id="9801517at2"/>
<evidence type="ECO:0000256" key="6">
    <source>
        <dbReference type="ARBA" id="ARBA00023098"/>
    </source>
</evidence>
<dbReference type="AlphaFoldDB" id="A0A1T4NM32"/>
<dbReference type="STRING" id="115783.SAMN02745119_01685"/>
<evidence type="ECO:0000259" key="8">
    <source>
        <dbReference type="Pfam" id="PF01643"/>
    </source>
</evidence>
<keyword evidence="7" id="KW-0275">Fatty acid biosynthesis</keyword>
<keyword evidence="3" id="KW-0378">Hydrolase</keyword>
<dbReference type="Pfam" id="PF20791">
    <property type="entry name" value="Acyl-ACP_TE_C"/>
    <property type="match status" value="1"/>
</dbReference>
<keyword evidence="4" id="KW-0276">Fatty acid metabolism</keyword>
<evidence type="ECO:0000256" key="5">
    <source>
        <dbReference type="ARBA" id="ARBA00022946"/>
    </source>
</evidence>
<dbReference type="Proteomes" id="UP000190102">
    <property type="component" value="Unassembled WGS sequence"/>
</dbReference>
<sequence>MHHQLQQTVNARYHELDPRNRVRLTVILAWLQEVGAEHALQLGVGLKHLRKRGLTWVLSRLTIELLRPIIGTEPVTVSTWPVTREGFFSIRDFLLTDHQGQTIGRATSSWAALDLRTRRPVSIDEHLPDYPLHLQRALDDPFATLPLLEECQSGLQLPVLRANLDMNNHVNNTIYAGWALEAVPEELITRAVPVLIEIGFRAEALYGDSIRSCCAPSPEDPAILIHRIESVEGNRELCRLRTTWSNHDSSATQHPNK</sequence>
<evidence type="ECO:0000256" key="7">
    <source>
        <dbReference type="ARBA" id="ARBA00023160"/>
    </source>
</evidence>
<keyword evidence="5" id="KW-0809">Transit peptide</keyword>
<keyword evidence="2" id="KW-0444">Lipid biosynthesis</keyword>
<evidence type="ECO:0000256" key="1">
    <source>
        <dbReference type="ARBA" id="ARBA00006500"/>
    </source>
</evidence>
<evidence type="ECO:0000256" key="3">
    <source>
        <dbReference type="ARBA" id="ARBA00022801"/>
    </source>
</evidence>
<dbReference type="InterPro" id="IPR002864">
    <property type="entry name" value="Acyl-ACP_thioesterase_NHD"/>
</dbReference>
<dbReference type="GO" id="GO:0000036">
    <property type="term" value="F:acyl carrier activity"/>
    <property type="evidence" value="ECO:0007669"/>
    <property type="project" value="TreeGrafter"/>
</dbReference>
<gene>
    <name evidence="10" type="ORF">SAMN02745119_01685</name>
</gene>
<comment type="similarity">
    <text evidence="1">Belongs to the acyl-ACP thioesterase family.</text>
</comment>
<organism evidence="10 11">
    <name type="scientific">Trichlorobacter thiogenes</name>
    <dbReference type="NCBI Taxonomy" id="115783"/>
    <lineage>
        <taxon>Bacteria</taxon>
        <taxon>Pseudomonadati</taxon>
        <taxon>Thermodesulfobacteriota</taxon>
        <taxon>Desulfuromonadia</taxon>
        <taxon>Geobacterales</taxon>
        <taxon>Geobacteraceae</taxon>
        <taxon>Trichlorobacter</taxon>
    </lineage>
</organism>
<evidence type="ECO:0000259" key="9">
    <source>
        <dbReference type="Pfam" id="PF20791"/>
    </source>
</evidence>
<dbReference type="EMBL" id="FUWR01000007">
    <property type="protein sequence ID" value="SJZ80165.1"/>
    <property type="molecule type" value="Genomic_DNA"/>
</dbReference>
<reference evidence="11" key="1">
    <citation type="submission" date="2017-02" db="EMBL/GenBank/DDBJ databases">
        <authorList>
            <person name="Varghese N."/>
            <person name="Submissions S."/>
        </authorList>
    </citation>
    <scope>NUCLEOTIDE SEQUENCE [LARGE SCALE GENOMIC DNA]</scope>
    <source>
        <strain evidence="11">ATCC BAA-34</strain>
    </source>
</reference>
<name>A0A1T4NM32_9BACT</name>